<dbReference type="SUPFAM" id="SSF47226">
    <property type="entry name" value="Histidine-containing phosphotransfer domain, HPT domain"/>
    <property type="match status" value="1"/>
</dbReference>
<feature type="modified residue" description="Phosphohistidine" evidence="1">
    <location>
        <position position="61"/>
    </location>
</feature>
<evidence type="ECO:0000259" key="2">
    <source>
        <dbReference type="PROSITE" id="PS50894"/>
    </source>
</evidence>
<evidence type="ECO:0000313" key="3">
    <source>
        <dbReference type="EMBL" id="MFD2523221.1"/>
    </source>
</evidence>
<keyword evidence="4" id="KW-1185">Reference proteome</keyword>
<sequence length="121" mass="13819">MFETHQFNETLDKEFLMENYDTQEYLVEVFGDFLALMPEEIQEIRAGQAEGDKDKVVKKIHAISSAVGFVGGTELSDQMKRFEVKAKNDPDFDITNEESTALINQLDAFIGIIKEEHEQLS</sequence>
<name>A0ABW5JEJ0_9BACT</name>
<dbReference type="InterPro" id="IPR008207">
    <property type="entry name" value="Sig_transdc_His_kin_Hpt_dom"/>
</dbReference>
<accession>A0ABW5JEJ0</accession>
<keyword evidence="1" id="KW-0597">Phosphoprotein</keyword>
<dbReference type="PROSITE" id="PS50894">
    <property type="entry name" value="HPT"/>
    <property type="match status" value="1"/>
</dbReference>
<evidence type="ECO:0000313" key="4">
    <source>
        <dbReference type="Proteomes" id="UP001597510"/>
    </source>
</evidence>
<organism evidence="3 4">
    <name type="scientific">Emticicia soli</name>
    <dbReference type="NCBI Taxonomy" id="2027878"/>
    <lineage>
        <taxon>Bacteria</taxon>
        <taxon>Pseudomonadati</taxon>
        <taxon>Bacteroidota</taxon>
        <taxon>Cytophagia</taxon>
        <taxon>Cytophagales</taxon>
        <taxon>Leadbetterellaceae</taxon>
        <taxon>Emticicia</taxon>
    </lineage>
</organism>
<dbReference type="Pfam" id="PF01627">
    <property type="entry name" value="Hpt"/>
    <property type="match status" value="1"/>
</dbReference>
<dbReference type="InterPro" id="IPR036641">
    <property type="entry name" value="HPT_dom_sf"/>
</dbReference>
<comment type="caution">
    <text evidence="3">The sequence shown here is derived from an EMBL/GenBank/DDBJ whole genome shotgun (WGS) entry which is preliminary data.</text>
</comment>
<evidence type="ECO:0000256" key="1">
    <source>
        <dbReference type="PROSITE-ProRule" id="PRU00110"/>
    </source>
</evidence>
<gene>
    <name evidence="3" type="ORF">ACFSR2_20145</name>
</gene>
<dbReference type="EMBL" id="JBHULC010000027">
    <property type="protein sequence ID" value="MFD2523221.1"/>
    <property type="molecule type" value="Genomic_DNA"/>
</dbReference>
<reference evidence="4" key="1">
    <citation type="journal article" date="2019" name="Int. J. Syst. Evol. Microbiol.">
        <title>The Global Catalogue of Microorganisms (GCM) 10K type strain sequencing project: providing services to taxonomists for standard genome sequencing and annotation.</title>
        <authorList>
            <consortium name="The Broad Institute Genomics Platform"/>
            <consortium name="The Broad Institute Genome Sequencing Center for Infectious Disease"/>
            <person name="Wu L."/>
            <person name="Ma J."/>
        </authorList>
    </citation>
    <scope>NUCLEOTIDE SEQUENCE [LARGE SCALE GENOMIC DNA]</scope>
    <source>
        <strain evidence="4">KCTC 52344</strain>
    </source>
</reference>
<proteinExistence type="predicted"/>
<dbReference type="Proteomes" id="UP001597510">
    <property type="component" value="Unassembled WGS sequence"/>
</dbReference>
<dbReference type="Gene3D" id="1.20.120.160">
    <property type="entry name" value="HPT domain"/>
    <property type="match status" value="1"/>
</dbReference>
<feature type="domain" description="HPt" evidence="2">
    <location>
        <begin position="22"/>
        <end position="120"/>
    </location>
</feature>
<protein>
    <submittedName>
        <fullName evidence="3">Hpt domain-containing protein</fullName>
    </submittedName>
</protein>